<proteinExistence type="predicted"/>
<name>A0AAD2PV58_9STRA</name>
<feature type="coiled-coil region" evidence="1">
    <location>
        <begin position="266"/>
        <end position="293"/>
    </location>
</feature>
<organism evidence="2 3">
    <name type="scientific">Cylindrotheca closterium</name>
    <dbReference type="NCBI Taxonomy" id="2856"/>
    <lineage>
        <taxon>Eukaryota</taxon>
        <taxon>Sar</taxon>
        <taxon>Stramenopiles</taxon>
        <taxon>Ochrophyta</taxon>
        <taxon>Bacillariophyta</taxon>
        <taxon>Bacillariophyceae</taxon>
        <taxon>Bacillariophycidae</taxon>
        <taxon>Bacillariales</taxon>
        <taxon>Bacillariaceae</taxon>
        <taxon>Cylindrotheca</taxon>
    </lineage>
</organism>
<dbReference type="EMBL" id="CAKOGP040001849">
    <property type="protein sequence ID" value="CAJ1954036.1"/>
    <property type="molecule type" value="Genomic_DNA"/>
</dbReference>
<dbReference type="AlphaFoldDB" id="A0AAD2PV58"/>
<keyword evidence="3" id="KW-1185">Reference proteome</keyword>
<evidence type="ECO:0000313" key="2">
    <source>
        <dbReference type="EMBL" id="CAJ1954036.1"/>
    </source>
</evidence>
<gene>
    <name evidence="2" type="ORF">CYCCA115_LOCUS14632</name>
</gene>
<comment type="caution">
    <text evidence="2">The sequence shown here is derived from an EMBL/GenBank/DDBJ whole genome shotgun (WGS) entry which is preliminary data.</text>
</comment>
<sequence>MIQSASSDGLDVGSAKIDGSGMFAGLAMHKGKVPGRKRSGNKASKMDLALSIRDLTPLSLENHPVDTGIAGKFAKVDCLDLIELLSLIGEVKCFVCGRIDQRYSENITMMNSKLDALGLAVSMLERSIGGTDTEFQKATGYIRVYDRLLGLHRELELFRCKGVEIISRSSEIQNTRLETLELRVREMQIATNDLKESSDHIKNLLEISMQTLCNHILPGLITMKEEFYEDPRQLLAQQVQSLEKVPAPLALGGTSKLVVIENCEEQKSILARIEGLKKENASLKQEIAERVTTQQERMVPLPPLNLDSLSSLQEQLANWELKTQKHKVTVAGCKFGGVQDCKRFLHTRMDLDGSSVWFVGHDVVSLFNCVTKEGKASAIDDVLVQDGHAIRGGFDSMLMASVYASMQKAIPIQTIGWLLPISSQVKKQFACDSVKMQKRHGGSHAKS</sequence>
<evidence type="ECO:0000313" key="3">
    <source>
        <dbReference type="Proteomes" id="UP001295423"/>
    </source>
</evidence>
<keyword evidence="1" id="KW-0175">Coiled coil</keyword>
<protein>
    <submittedName>
        <fullName evidence="2">Uncharacterized protein</fullName>
    </submittedName>
</protein>
<accession>A0AAD2PV58</accession>
<reference evidence="2" key="1">
    <citation type="submission" date="2023-08" db="EMBL/GenBank/DDBJ databases">
        <authorList>
            <person name="Audoor S."/>
            <person name="Bilcke G."/>
        </authorList>
    </citation>
    <scope>NUCLEOTIDE SEQUENCE</scope>
</reference>
<evidence type="ECO:0000256" key="1">
    <source>
        <dbReference type="SAM" id="Coils"/>
    </source>
</evidence>
<dbReference type="Proteomes" id="UP001295423">
    <property type="component" value="Unassembled WGS sequence"/>
</dbReference>